<dbReference type="GO" id="GO:0005576">
    <property type="term" value="C:extracellular region"/>
    <property type="evidence" value="ECO:0007669"/>
    <property type="project" value="UniProtKB-SubCell"/>
</dbReference>
<evidence type="ECO:0000256" key="7">
    <source>
        <dbReference type="ARBA" id="ARBA00022821"/>
    </source>
</evidence>
<dbReference type="GO" id="GO:0031640">
    <property type="term" value="P:killing of cells of another organism"/>
    <property type="evidence" value="ECO:0007669"/>
    <property type="project" value="UniProtKB-KW"/>
</dbReference>
<organism evidence="9 10">
    <name type="scientific">Papaver somniferum</name>
    <name type="common">Opium poppy</name>
    <dbReference type="NCBI Taxonomy" id="3469"/>
    <lineage>
        <taxon>Eukaryota</taxon>
        <taxon>Viridiplantae</taxon>
        <taxon>Streptophyta</taxon>
        <taxon>Embryophyta</taxon>
        <taxon>Tracheophyta</taxon>
        <taxon>Spermatophyta</taxon>
        <taxon>Magnoliopsida</taxon>
        <taxon>Ranunculales</taxon>
        <taxon>Papaveraceae</taxon>
        <taxon>Papaveroideae</taxon>
        <taxon>Papaver</taxon>
    </lineage>
</organism>
<dbReference type="PANTHER" id="PTHR34453">
    <property type="entry name" value="DEFENSIN-LIKE (DEFL) FAMILY PROTEIN-RELATED"/>
    <property type="match status" value="1"/>
</dbReference>
<dbReference type="PANTHER" id="PTHR34453:SF3">
    <property type="entry name" value="DEFENSIN-LIKE (DEFL) FAMILY PROTEIN-RELATED"/>
    <property type="match status" value="1"/>
</dbReference>
<evidence type="ECO:0000256" key="8">
    <source>
        <dbReference type="SAM" id="SignalP"/>
    </source>
</evidence>
<comment type="similarity">
    <text evidence="2">Belongs to the DEFL family.</text>
</comment>
<accession>A0A4Y7KI32</accession>
<keyword evidence="4" id="KW-0929">Antimicrobial</keyword>
<comment type="subcellular location">
    <subcellularLocation>
        <location evidence="1">Secreted</location>
    </subcellularLocation>
</comment>
<dbReference type="EMBL" id="CM010721">
    <property type="protein sequence ID" value="RZC71821.1"/>
    <property type="molecule type" value="Genomic_DNA"/>
</dbReference>
<evidence type="ECO:0008006" key="11">
    <source>
        <dbReference type="Google" id="ProtNLM"/>
    </source>
</evidence>
<evidence type="ECO:0000256" key="1">
    <source>
        <dbReference type="ARBA" id="ARBA00004613"/>
    </source>
</evidence>
<keyword evidence="10" id="KW-1185">Reference proteome</keyword>
<dbReference type="GO" id="GO:0050832">
    <property type="term" value="P:defense response to fungus"/>
    <property type="evidence" value="ECO:0007669"/>
    <property type="project" value="UniProtKB-KW"/>
</dbReference>
<evidence type="ECO:0000256" key="3">
    <source>
        <dbReference type="ARBA" id="ARBA00022525"/>
    </source>
</evidence>
<dbReference type="AlphaFoldDB" id="A0A4Y7KI32"/>
<keyword evidence="7" id="KW-0611">Plant defense</keyword>
<protein>
    <recommendedName>
        <fullName evidence="11">Knottin scorpion toxin-like domain-containing protein</fullName>
    </recommendedName>
</protein>
<feature type="signal peptide" evidence="8">
    <location>
        <begin position="1"/>
        <end position="27"/>
    </location>
</feature>
<evidence type="ECO:0000313" key="10">
    <source>
        <dbReference type="Proteomes" id="UP000316621"/>
    </source>
</evidence>
<evidence type="ECO:0000256" key="4">
    <source>
        <dbReference type="ARBA" id="ARBA00022529"/>
    </source>
</evidence>
<keyword evidence="5" id="KW-0295">Fungicide</keyword>
<evidence type="ECO:0000256" key="5">
    <source>
        <dbReference type="ARBA" id="ARBA00022577"/>
    </source>
</evidence>
<reference evidence="9 10" key="1">
    <citation type="journal article" date="2018" name="Science">
        <title>The opium poppy genome and morphinan production.</title>
        <authorList>
            <person name="Guo L."/>
            <person name="Winzer T."/>
            <person name="Yang X."/>
            <person name="Li Y."/>
            <person name="Ning Z."/>
            <person name="He Z."/>
            <person name="Teodor R."/>
            <person name="Lu Y."/>
            <person name="Bowser T.A."/>
            <person name="Graham I.A."/>
            <person name="Ye K."/>
        </authorList>
    </citation>
    <scope>NUCLEOTIDE SEQUENCE [LARGE SCALE GENOMIC DNA]</scope>
    <source>
        <strain evidence="10">cv. HN1</strain>
        <tissue evidence="9">Leaves</tissue>
    </source>
</reference>
<name>A0A4Y7KI32_PAPSO</name>
<keyword evidence="3" id="KW-0964">Secreted</keyword>
<evidence type="ECO:0000313" key="9">
    <source>
        <dbReference type="EMBL" id="RZC71821.1"/>
    </source>
</evidence>
<dbReference type="Gramene" id="RZC71821">
    <property type="protein sequence ID" value="RZC71821"/>
    <property type="gene ID" value="C5167_034970"/>
</dbReference>
<evidence type="ECO:0000256" key="2">
    <source>
        <dbReference type="ARBA" id="ARBA00006722"/>
    </source>
</evidence>
<evidence type="ECO:0000256" key="6">
    <source>
        <dbReference type="ARBA" id="ARBA00022729"/>
    </source>
</evidence>
<proteinExistence type="inferred from homology"/>
<feature type="chain" id="PRO_5021272474" description="Knottin scorpion toxin-like domain-containing protein" evidence="8">
    <location>
        <begin position="28"/>
        <end position="81"/>
    </location>
</feature>
<dbReference type="Pfam" id="PF10868">
    <property type="entry name" value="Defensin_like"/>
    <property type="match status" value="1"/>
</dbReference>
<keyword evidence="6 8" id="KW-0732">Signal</keyword>
<dbReference type="Proteomes" id="UP000316621">
    <property type="component" value="Chromosome 7"/>
</dbReference>
<gene>
    <name evidence="9" type="ORF">C5167_034970</name>
</gene>
<dbReference type="InterPro" id="IPR022618">
    <property type="entry name" value="Defensin-like_20-28"/>
</dbReference>
<sequence>MASGKVTAMACLVMFMVFCADFNSVMASTAKPPACCQPNHIGQCNLSNKNDMVRCNDYCISRCRGGECKIRDGKHVCECYC</sequence>